<evidence type="ECO:0000256" key="3">
    <source>
        <dbReference type="ARBA" id="ARBA00022741"/>
    </source>
</evidence>
<dbReference type="GO" id="GO:0004081">
    <property type="term" value="F:bis(5'-nucleosyl)-tetraphosphatase (asymmetrical) activity"/>
    <property type="evidence" value="ECO:0007669"/>
    <property type="project" value="TreeGrafter"/>
</dbReference>
<dbReference type="EMBL" id="MHLB01000022">
    <property type="protein sequence ID" value="OGZ02128.1"/>
    <property type="molecule type" value="Genomic_DNA"/>
</dbReference>
<evidence type="ECO:0000259" key="7">
    <source>
        <dbReference type="PROSITE" id="PS51462"/>
    </source>
</evidence>
<keyword evidence="3" id="KW-0547">Nucleotide-binding</keyword>
<evidence type="ECO:0000256" key="2">
    <source>
        <dbReference type="ARBA" id="ARBA00018911"/>
    </source>
</evidence>
<gene>
    <name evidence="8" type="ORF">A2946_01655</name>
</gene>
<dbReference type="SUPFAM" id="SSF55811">
    <property type="entry name" value="Nudix"/>
    <property type="match status" value="1"/>
</dbReference>
<evidence type="ECO:0000256" key="1">
    <source>
        <dbReference type="ARBA" id="ARBA00005582"/>
    </source>
</evidence>
<dbReference type="CDD" id="cd03428">
    <property type="entry name" value="NUDIX_Ap4A_Nudt2"/>
    <property type="match status" value="1"/>
</dbReference>
<dbReference type="GO" id="GO:0006754">
    <property type="term" value="P:ATP biosynthetic process"/>
    <property type="evidence" value="ECO:0007669"/>
    <property type="project" value="TreeGrafter"/>
</dbReference>
<dbReference type="GO" id="GO:0000166">
    <property type="term" value="F:nucleotide binding"/>
    <property type="evidence" value="ECO:0007669"/>
    <property type="project" value="UniProtKB-KW"/>
</dbReference>
<evidence type="ECO:0000256" key="4">
    <source>
        <dbReference type="ARBA" id="ARBA00022801"/>
    </source>
</evidence>
<feature type="domain" description="Nudix hydrolase" evidence="7">
    <location>
        <begin position="9"/>
        <end position="147"/>
    </location>
</feature>
<dbReference type="InterPro" id="IPR015797">
    <property type="entry name" value="NUDIX_hydrolase-like_dom_sf"/>
</dbReference>
<name>A0A1G2CNW1_9BACT</name>
<organism evidence="8 9">
    <name type="scientific">Candidatus Liptonbacteria bacterium RIFCSPLOWO2_01_FULL_53_13</name>
    <dbReference type="NCBI Taxonomy" id="1798651"/>
    <lineage>
        <taxon>Bacteria</taxon>
        <taxon>Candidatus Liptoniibacteriota</taxon>
    </lineage>
</organism>
<dbReference type="InterPro" id="IPR000086">
    <property type="entry name" value="NUDIX_hydrolase_dom"/>
</dbReference>
<keyword evidence="4" id="KW-0378">Hydrolase</keyword>
<feature type="region of interest" description="Disordered" evidence="6">
    <location>
        <begin position="161"/>
        <end position="238"/>
    </location>
</feature>
<dbReference type="Gene3D" id="3.90.79.10">
    <property type="entry name" value="Nucleoside Triphosphate Pyrophosphohydrolase"/>
    <property type="match status" value="1"/>
</dbReference>
<accession>A0A1G2CNW1</accession>
<feature type="non-terminal residue" evidence="8">
    <location>
        <position position="238"/>
    </location>
</feature>
<dbReference type="PROSITE" id="PS00893">
    <property type="entry name" value="NUDIX_BOX"/>
    <property type="match status" value="1"/>
</dbReference>
<reference evidence="8 9" key="1">
    <citation type="journal article" date="2016" name="Nat. Commun.">
        <title>Thousands of microbial genomes shed light on interconnected biogeochemical processes in an aquifer system.</title>
        <authorList>
            <person name="Anantharaman K."/>
            <person name="Brown C.T."/>
            <person name="Hug L.A."/>
            <person name="Sharon I."/>
            <person name="Castelle C.J."/>
            <person name="Probst A.J."/>
            <person name="Thomas B.C."/>
            <person name="Singh A."/>
            <person name="Wilkins M.J."/>
            <person name="Karaoz U."/>
            <person name="Brodie E.L."/>
            <person name="Williams K.H."/>
            <person name="Hubbard S.S."/>
            <person name="Banfield J.F."/>
        </authorList>
    </citation>
    <scope>NUCLEOTIDE SEQUENCE [LARGE SCALE GENOMIC DNA]</scope>
</reference>
<dbReference type="PANTHER" id="PTHR21340:SF0">
    <property type="entry name" value="BIS(5'-NUCLEOSYL)-TETRAPHOSPHATASE [ASYMMETRICAL]"/>
    <property type="match status" value="1"/>
</dbReference>
<dbReference type="AlphaFoldDB" id="A0A1G2CNW1"/>
<dbReference type="InterPro" id="IPR003565">
    <property type="entry name" value="Tetra_PHTase"/>
</dbReference>
<evidence type="ECO:0000256" key="5">
    <source>
        <dbReference type="ARBA" id="ARBA00032644"/>
    </source>
</evidence>
<comment type="caution">
    <text evidence="8">The sequence shown here is derived from an EMBL/GenBank/DDBJ whole genome shotgun (WGS) entry which is preliminary data.</text>
</comment>
<protein>
    <recommendedName>
        <fullName evidence="2">Bis(5'-nucleosyl)-tetraphosphatase [asymmetrical]</fullName>
    </recommendedName>
    <alternativeName>
        <fullName evidence="5">Diadenosine 5',5'''-P1,P4-tetraphosphate asymmetrical hydrolase</fullName>
    </alternativeName>
</protein>
<dbReference type="GO" id="GO:0006167">
    <property type="term" value="P:AMP biosynthetic process"/>
    <property type="evidence" value="ECO:0007669"/>
    <property type="project" value="TreeGrafter"/>
</dbReference>
<comment type="similarity">
    <text evidence="1">Belongs to the Nudix hydrolase family.</text>
</comment>
<proteinExistence type="inferred from homology"/>
<dbReference type="Proteomes" id="UP000178348">
    <property type="component" value="Unassembled WGS sequence"/>
</dbReference>
<dbReference type="PROSITE" id="PS51462">
    <property type="entry name" value="NUDIX"/>
    <property type="match status" value="1"/>
</dbReference>
<feature type="compositionally biased region" description="Low complexity" evidence="6">
    <location>
        <begin position="173"/>
        <end position="188"/>
    </location>
</feature>
<evidence type="ECO:0000256" key="6">
    <source>
        <dbReference type="SAM" id="MobiDB-lite"/>
    </source>
</evidence>
<dbReference type="Pfam" id="PF00293">
    <property type="entry name" value="NUDIX"/>
    <property type="match status" value="1"/>
</dbReference>
<dbReference type="InterPro" id="IPR020084">
    <property type="entry name" value="NUDIX_hydrolase_CS"/>
</dbReference>
<dbReference type="PANTHER" id="PTHR21340">
    <property type="entry name" value="DIADENOSINE 5,5-P1,P4-TETRAPHOSPHATE PYROPHOSPHOHYDROLASE MUTT"/>
    <property type="match status" value="1"/>
</dbReference>
<evidence type="ECO:0000313" key="9">
    <source>
        <dbReference type="Proteomes" id="UP000178348"/>
    </source>
</evidence>
<dbReference type="InterPro" id="IPR051325">
    <property type="entry name" value="Nudix_hydrolase_domain"/>
</dbReference>
<feature type="compositionally biased region" description="Basic residues" evidence="6">
    <location>
        <begin position="201"/>
        <end position="211"/>
    </location>
</feature>
<evidence type="ECO:0000313" key="8">
    <source>
        <dbReference type="EMBL" id="OGZ02128.1"/>
    </source>
</evidence>
<sequence>MQPPERKSLREISAGIIVYRRTEEGVKFLLLYHGHSYWNFAKGKIESEEKSLEAALRETEEETGISARDLRLDRTFQAHERFVFRRGTNQIYKTVIFYLAEARTEKIVISTREHSGYGWFSMSEAKRIIGKYRDSQRVLKLAHDFLQRGSARIDGRINADRKHEHAVRPRQSQPILQQSSRQAQQHGQNIHPAKEGVPHHGVQRKSVRPHAPHPAWQGGNVRRYRGGARPPWRGPGGG</sequence>